<gene>
    <name evidence="2" type="ORF">OO17_09380</name>
</gene>
<proteinExistence type="predicted"/>
<reference evidence="2 3" key="1">
    <citation type="submission" date="2014-11" db="EMBL/GenBank/DDBJ databases">
        <title>Genomics and ecophysiology of heterotrophic nitrogen fixing bacteria isolated from estuarine surface water.</title>
        <authorList>
            <person name="Bentzon-Tilia M."/>
            <person name="Severin I."/>
            <person name="Hansen L.H."/>
            <person name="Riemann L."/>
        </authorList>
    </citation>
    <scope>NUCLEOTIDE SEQUENCE [LARGE SCALE GENOMIC DNA]</scope>
    <source>
        <strain evidence="2 3">BAL398</strain>
    </source>
</reference>
<evidence type="ECO:0000313" key="2">
    <source>
        <dbReference type="EMBL" id="KIZ44737.1"/>
    </source>
</evidence>
<dbReference type="PATRIC" id="fig|1076.23.peg.1225"/>
<comment type="caution">
    <text evidence="2">The sequence shown here is derived from an EMBL/GenBank/DDBJ whole genome shotgun (WGS) entry which is preliminary data.</text>
</comment>
<sequence>MAVCKIVPPTGPRQVGGGGNSQSSGALVAHHVSRSIRMADPKTADSAPKTSKEEKKQSDAELNEALEESFPGSDPVSMTQPAPSKPDGDSKRTD</sequence>
<dbReference type="EMBL" id="JXXE01000179">
    <property type="protein sequence ID" value="KIZ44737.1"/>
    <property type="molecule type" value="Genomic_DNA"/>
</dbReference>
<dbReference type="Proteomes" id="UP000032515">
    <property type="component" value="Unassembled WGS sequence"/>
</dbReference>
<dbReference type="AlphaFoldDB" id="A0A0D7EZ78"/>
<accession>A0A0D7EZ78</accession>
<feature type="region of interest" description="Disordered" evidence="1">
    <location>
        <begin position="1"/>
        <end position="94"/>
    </location>
</feature>
<name>A0A0D7EZ78_RHOPL</name>
<protein>
    <submittedName>
        <fullName evidence="2">Uncharacterized protein</fullName>
    </submittedName>
</protein>
<evidence type="ECO:0000313" key="3">
    <source>
        <dbReference type="Proteomes" id="UP000032515"/>
    </source>
</evidence>
<organism evidence="2 3">
    <name type="scientific">Rhodopseudomonas palustris</name>
    <dbReference type="NCBI Taxonomy" id="1076"/>
    <lineage>
        <taxon>Bacteria</taxon>
        <taxon>Pseudomonadati</taxon>
        <taxon>Pseudomonadota</taxon>
        <taxon>Alphaproteobacteria</taxon>
        <taxon>Hyphomicrobiales</taxon>
        <taxon>Nitrobacteraceae</taxon>
        <taxon>Rhodopseudomonas</taxon>
    </lineage>
</organism>
<evidence type="ECO:0000256" key="1">
    <source>
        <dbReference type="SAM" id="MobiDB-lite"/>
    </source>
</evidence>
<feature type="compositionally biased region" description="Basic and acidic residues" evidence="1">
    <location>
        <begin position="50"/>
        <end position="59"/>
    </location>
</feature>